<sequence>MTLKQAFSNIVRLVPHWYESDHAPCRYETQVGDDVFGFSTHRPLTSRTERLWEYIQDKLPEFFSLVSLHSASIGDCIQEALVEKWLTDHSAEVDWKRVLKYVHYLRYRTCENAPVTMNLVFSEGVGIGDLDEDAFNKKIDRIATSSYTFVRSDFQVRSISYEEISWSQIVNTSADSTYPQFLHPFFCLLNDDPNARFSLHITENRDVLIMDRTGVIAASRKGMWRIYDCVPFQEAIGDAVGHESVACTFLSMLFDLSFRRHGGLLVYDPESVVLNHVINRESLLSEMRNTKLQMIESVVSGVNFGENGNPFGQKRRILIELSSIDGAIIFNNDGILAIGALVEQHPEVGSHVGARTTAAVSSLKWGGIPAKISSDGDVSIYFRSIGQGGQADAVIRFS</sequence>
<evidence type="ECO:0008006" key="3">
    <source>
        <dbReference type="Google" id="ProtNLM"/>
    </source>
</evidence>
<dbReference type="EMBL" id="SIHI01000001">
    <property type="protein sequence ID" value="TWT58131.1"/>
    <property type="molecule type" value="Genomic_DNA"/>
</dbReference>
<reference evidence="1 2" key="1">
    <citation type="submission" date="2019-02" db="EMBL/GenBank/DDBJ databases">
        <title>Deep-cultivation of Planctomycetes and their phenomic and genomic characterization uncovers novel biology.</title>
        <authorList>
            <person name="Wiegand S."/>
            <person name="Jogler M."/>
            <person name="Boedeker C."/>
            <person name="Pinto D."/>
            <person name="Vollmers J."/>
            <person name="Rivas-Marin E."/>
            <person name="Kohn T."/>
            <person name="Peeters S.H."/>
            <person name="Heuer A."/>
            <person name="Rast P."/>
            <person name="Oberbeckmann S."/>
            <person name="Bunk B."/>
            <person name="Jeske O."/>
            <person name="Meyerdierks A."/>
            <person name="Storesund J.E."/>
            <person name="Kallscheuer N."/>
            <person name="Luecker S."/>
            <person name="Lage O.M."/>
            <person name="Pohl T."/>
            <person name="Merkel B.J."/>
            <person name="Hornburger P."/>
            <person name="Mueller R.-W."/>
            <person name="Bruemmer F."/>
            <person name="Labrenz M."/>
            <person name="Spormann A.M."/>
            <person name="Op Den Camp H."/>
            <person name="Overmann J."/>
            <person name="Amann R."/>
            <person name="Jetten M.S.M."/>
            <person name="Mascher T."/>
            <person name="Medema M.H."/>
            <person name="Devos D.P."/>
            <person name="Kaster A.-K."/>
            <person name="Ovreas L."/>
            <person name="Rohde M."/>
            <person name="Galperin M.Y."/>
            <person name="Jogler C."/>
        </authorList>
    </citation>
    <scope>NUCLEOTIDE SEQUENCE [LARGE SCALE GENOMIC DNA]</scope>
    <source>
        <strain evidence="1 2">KOR42</strain>
    </source>
</reference>
<protein>
    <recommendedName>
        <fullName evidence="3">DisA bacterial checkpoint controller nucleotide-binding protein</fullName>
    </recommendedName>
</protein>
<proteinExistence type="predicted"/>
<dbReference type="AlphaFoldDB" id="A0A5C5X710"/>
<accession>A0A5C5X710</accession>
<comment type="caution">
    <text evidence="1">The sequence shown here is derived from an EMBL/GenBank/DDBJ whole genome shotgun (WGS) entry which is preliminary data.</text>
</comment>
<organism evidence="1 2">
    <name type="scientific">Thalassoglobus neptunius</name>
    <dbReference type="NCBI Taxonomy" id="1938619"/>
    <lineage>
        <taxon>Bacteria</taxon>
        <taxon>Pseudomonadati</taxon>
        <taxon>Planctomycetota</taxon>
        <taxon>Planctomycetia</taxon>
        <taxon>Planctomycetales</taxon>
        <taxon>Planctomycetaceae</taxon>
        <taxon>Thalassoglobus</taxon>
    </lineage>
</organism>
<dbReference type="Proteomes" id="UP000317243">
    <property type="component" value="Unassembled WGS sequence"/>
</dbReference>
<evidence type="ECO:0000313" key="2">
    <source>
        <dbReference type="Proteomes" id="UP000317243"/>
    </source>
</evidence>
<keyword evidence="2" id="KW-1185">Reference proteome</keyword>
<evidence type="ECO:0000313" key="1">
    <source>
        <dbReference type="EMBL" id="TWT58131.1"/>
    </source>
</evidence>
<gene>
    <name evidence="1" type="ORF">KOR42_15020</name>
</gene>
<dbReference type="OrthoDB" id="2083592at2"/>
<dbReference type="RefSeq" id="WP_146508305.1">
    <property type="nucleotide sequence ID" value="NZ_SIHI01000001.1"/>
</dbReference>
<name>A0A5C5X710_9PLAN</name>